<accession>A0AAV2YAY5</accession>
<gene>
    <name evidence="1" type="ORF">N0F65_009589</name>
</gene>
<organism evidence="1 2">
    <name type="scientific">Lagenidium giganteum</name>
    <dbReference type="NCBI Taxonomy" id="4803"/>
    <lineage>
        <taxon>Eukaryota</taxon>
        <taxon>Sar</taxon>
        <taxon>Stramenopiles</taxon>
        <taxon>Oomycota</taxon>
        <taxon>Peronosporomycetes</taxon>
        <taxon>Pythiales</taxon>
        <taxon>Pythiaceae</taxon>
    </lineage>
</organism>
<dbReference type="EMBL" id="DAKRPA010000398">
    <property type="protein sequence ID" value="DAZ92692.1"/>
    <property type="molecule type" value="Genomic_DNA"/>
</dbReference>
<keyword evidence="2" id="KW-1185">Reference proteome</keyword>
<proteinExistence type="predicted"/>
<evidence type="ECO:0000313" key="2">
    <source>
        <dbReference type="Proteomes" id="UP001146120"/>
    </source>
</evidence>
<evidence type="ECO:0000313" key="1">
    <source>
        <dbReference type="EMBL" id="DAZ92692.1"/>
    </source>
</evidence>
<protein>
    <submittedName>
        <fullName evidence="1">Uncharacterized protein</fullName>
    </submittedName>
</protein>
<reference evidence="1" key="2">
    <citation type="journal article" date="2023" name="Microbiol Resour">
        <title>Decontamination and Annotation of the Draft Genome Sequence of the Oomycete Lagenidium giganteum ARSEF 373.</title>
        <authorList>
            <person name="Morgan W.R."/>
            <person name="Tartar A."/>
        </authorList>
    </citation>
    <scope>NUCLEOTIDE SEQUENCE</scope>
    <source>
        <strain evidence="1">ARSEF 373</strain>
    </source>
</reference>
<dbReference type="Proteomes" id="UP001146120">
    <property type="component" value="Unassembled WGS sequence"/>
</dbReference>
<sequence>MEAKTAANVLLVDANGTKLLSLDDGDAMVGEVMPIEDLVYAAAVLVGCKRLPVEIVNAVLAFVSTFNVGARSNVFVPGFSEMNLCYLRLSIPMLEEMRLPRGFNVLPCRRLLVDCSSHDQGWAAWDQEHNGTYAHSRTWSEVQVTSPNCTGTPMDRVHVATNVRADDTFRRHRRIFGPDDEVVQRVAPGSTVELYVRSRYPGWKNYVNHGALLASFEIEIDEEFDFQAGIIGVAPSSSWRCTIQ</sequence>
<dbReference type="AlphaFoldDB" id="A0AAV2YAY5"/>
<comment type="caution">
    <text evidence="1">The sequence shown here is derived from an EMBL/GenBank/DDBJ whole genome shotgun (WGS) entry which is preliminary data.</text>
</comment>
<reference evidence="1" key="1">
    <citation type="submission" date="2022-11" db="EMBL/GenBank/DDBJ databases">
        <authorList>
            <person name="Morgan W.R."/>
            <person name="Tartar A."/>
        </authorList>
    </citation>
    <scope>NUCLEOTIDE SEQUENCE</scope>
    <source>
        <strain evidence="1">ARSEF 373</strain>
    </source>
</reference>
<name>A0AAV2YAY5_9STRA</name>